<dbReference type="PANTHER" id="PTHR15892:SF2">
    <property type="entry name" value="LARGE RIBOSOMAL SUBUNIT PROTEIN UL30M"/>
    <property type="match status" value="1"/>
</dbReference>
<proteinExistence type="predicted"/>
<evidence type="ECO:0008006" key="3">
    <source>
        <dbReference type="Google" id="ProtNLM"/>
    </source>
</evidence>
<reference evidence="1" key="1">
    <citation type="submission" date="2021-06" db="EMBL/GenBank/DDBJ databases">
        <title>Parelaphostrongylus tenuis whole genome reference sequence.</title>
        <authorList>
            <person name="Garwood T.J."/>
            <person name="Larsen P.A."/>
            <person name="Fountain-Jones N.M."/>
            <person name="Garbe J.R."/>
            <person name="Macchietto M.G."/>
            <person name="Kania S.A."/>
            <person name="Gerhold R.W."/>
            <person name="Richards J.E."/>
            <person name="Wolf T.M."/>
        </authorList>
    </citation>
    <scope>NUCLEOTIDE SEQUENCE</scope>
    <source>
        <strain evidence="1">MNPRO001-30</strain>
        <tissue evidence="1">Meninges</tissue>
    </source>
</reference>
<name>A0AAD5LZR5_PARTN</name>
<dbReference type="GO" id="GO:0015934">
    <property type="term" value="C:large ribosomal subunit"/>
    <property type="evidence" value="ECO:0007669"/>
    <property type="project" value="InterPro"/>
</dbReference>
<dbReference type="InterPro" id="IPR005996">
    <property type="entry name" value="Ribosomal_uL30_bac-type"/>
</dbReference>
<dbReference type="GO" id="GO:0003735">
    <property type="term" value="F:structural constituent of ribosome"/>
    <property type="evidence" value="ECO:0007669"/>
    <property type="project" value="InterPro"/>
</dbReference>
<dbReference type="AlphaFoldDB" id="A0AAD5LZR5"/>
<gene>
    <name evidence="1" type="ORF">KIN20_003829</name>
</gene>
<dbReference type="Proteomes" id="UP001196413">
    <property type="component" value="Unassembled WGS sequence"/>
</dbReference>
<accession>A0AAD5LZR5</accession>
<organism evidence="1 2">
    <name type="scientific">Parelaphostrongylus tenuis</name>
    <name type="common">Meningeal worm</name>
    <dbReference type="NCBI Taxonomy" id="148309"/>
    <lineage>
        <taxon>Eukaryota</taxon>
        <taxon>Metazoa</taxon>
        <taxon>Ecdysozoa</taxon>
        <taxon>Nematoda</taxon>
        <taxon>Chromadorea</taxon>
        <taxon>Rhabditida</taxon>
        <taxon>Rhabditina</taxon>
        <taxon>Rhabditomorpha</taxon>
        <taxon>Strongyloidea</taxon>
        <taxon>Metastrongylidae</taxon>
        <taxon>Parelaphostrongylus</taxon>
    </lineage>
</organism>
<sequence>MAKVIRSKWVYYPHGRWHRYLPRRKDGFKEFNYEAGGSISEFKEEMASELQEEAKTTTPKLWMAWLYRDLSGEPYWTKERVKKLFGTDFVVGRMEVFPNTAAFNEELWRIKHLIELKPITFPNGEPTSDDIYFVELHPDGRCQIAKNGTQIDVEQLSLTGSKKQWRANELNTQLAAKYFGGKDVFETNVYTNANISVVK</sequence>
<dbReference type="GO" id="GO:0005739">
    <property type="term" value="C:mitochondrion"/>
    <property type="evidence" value="ECO:0007669"/>
    <property type="project" value="TreeGrafter"/>
</dbReference>
<dbReference type="PANTHER" id="PTHR15892">
    <property type="entry name" value="MITOCHONDRIAL RIBOSOMAL PROTEIN L30"/>
    <property type="match status" value="1"/>
</dbReference>
<keyword evidence="2" id="KW-1185">Reference proteome</keyword>
<dbReference type="GO" id="GO:0006412">
    <property type="term" value="P:translation"/>
    <property type="evidence" value="ECO:0007669"/>
    <property type="project" value="InterPro"/>
</dbReference>
<evidence type="ECO:0000313" key="2">
    <source>
        <dbReference type="Proteomes" id="UP001196413"/>
    </source>
</evidence>
<evidence type="ECO:0000313" key="1">
    <source>
        <dbReference type="EMBL" id="KAJ1348515.1"/>
    </source>
</evidence>
<protein>
    <recommendedName>
        <fullName evidence="3">39S ribosomal protein L30, mitochondrial</fullName>
    </recommendedName>
</protein>
<dbReference type="EMBL" id="JAHQIW010000516">
    <property type="protein sequence ID" value="KAJ1348515.1"/>
    <property type="molecule type" value="Genomic_DNA"/>
</dbReference>
<comment type="caution">
    <text evidence="1">The sequence shown here is derived from an EMBL/GenBank/DDBJ whole genome shotgun (WGS) entry which is preliminary data.</text>
</comment>